<keyword evidence="3" id="KW-0804">Transcription</keyword>
<dbReference type="GO" id="GO:0003700">
    <property type="term" value="F:DNA-binding transcription factor activity"/>
    <property type="evidence" value="ECO:0007669"/>
    <property type="project" value="TreeGrafter"/>
</dbReference>
<dbReference type="OrthoDB" id="9802802at2"/>
<reference evidence="6 7" key="1">
    <citation type="submission" date="2015-11" db="EMBL/GenBank/DDBJ databases">
        <title>Draft Genome Sequence of the Strain BR 10303 (Bradyrhizobium sp.) isolated from nodules of Centrolobium paraense.</title>
        <authorList>
            <person name="Zelli J.E."/>
            <person name="Simoes-Araujo J.L."/>
            <person name="Barauna A.C."/>
            <person name="Silva K."/>
        </authorList>
    </citation>
    <scope>NUCLEOTIDE SEQUENCE [LARGE SCALE GENOMIC DNA]</scope>
    <source>
        <strain evidence="6 7">BR 10303</strain>
    </source>
</reference>
<dbReference type="InterPro" id="IPR041478">
    <property type="entry name" value="TetR_C_27"/>
</dbReference>
<dbReference type="Gene3D" id="1.10.357.10">
    <property type="entry name" value="Tetracycline Repressor, domain 2"/>
    <property type="match status" value="1"/>
</dbReference>
<proteinExistence type="predicted"/>
<dbReference type="Pfam" id="PF00440">
    <property type="entry name" value="TetR_N"/>
    <property type="match status" value="1"/>
</dbReference>
<protein>
    <submittedName>
        <fullName evidence="6">TetR family transcriptional regulator</fullName>
    </submittedName>
</protein>
<dbReference type="InterPro" id="IPR009057">
    <property type="entry name" value="Homeodomain-like_sf"/>
</dbReference>
<evidence type="ECO:0000256" key="3">
    <source>
        <dbReference type="ARBA" id="ARBA00023163"/>
    </source>
</evidence>
<dbReference type="Pfam" id="PF17935">
    <property type="entry name" value="TetR_C_27"/>
    <property type="match status" value="1"/>
</dbReference>
<dbReference type="RefSeq" id="WP_066513604.1">
    <property type="nucleotide sequence ID" value="NZ_LNCU01000107.1"/>
</dbReference>
<gene>
    <name evidence="6" type="ORF">AS156_18520</name>
</gene>
<dbReference type="SUPFAM" id="SSF48498">
    <property type="entry name" value="Tetracyclin repressor-like, C-terminal domain"/>
    <property type="match status" value="1"/>
</dbReference>
<name>A0A120FJ65_9BRAD</name>
<dbReference type="Proteomes" id="UP000057737">
    <property type="component" value="Unassembled WGS sequence"/>
</dbReference>
<evidence type="ECO:0000259" key="5">
    <source>
        <dbReference type="PROSITE" id="PS50977"/>
    </source>
</evidence>
<evidence type="ECO:0000313" key="6">
    <source>
        <dbReference type="EMBL" id="KWV48576.1"/>
    </source>
</evidence>
<comment type="caution">
    <text evidence="6">The sequence shown here is derived from an EMBL/GenBank/DDBJ whole genome shotgun (WGS) entry which is preliminary data.</text>
</comment>
<keyword evidence="7" id="KW-1185">Reference proteome</keyword>
<dbReference type="SUPFAM" id="SSF46689">
    <property type="entry name" value="Homeodomain-like"/>
    <property type="match status" value="1"/>
</dbReference>
<evidence type="ECO:0000256" key="2">
    <source>
        <dbReference type="ARBA" id="ARBA00023125"/>
    </source>
</evidence>
<keyword evidence="1" id="KW-0805">Transcription regulation</keyword>
<dbReference type="GO" id="GO:0000976">
    <property type="term" value="F:transcription cis-regulatory region binding"/>
    <property type="evidence" value="ECO:0007669"/>
    <property type="project" value="TreeGrafter"/>
</dbReference>
<keyword evidence="2 4" id="KW-0238">DNA-binding</keyword>
<feature type="DNA-binding region" description="H-T-H motif" evidence="4">
    <location>
        <begin position="30"/>
        <end position="49"/>
    </location>
</feature>
<dbReference type="InterPro" id="IPR050109">
    <property type="entry name" value="HTH-type_TetR-like_transc_reg"/>
</dbReference>
<dbReference type="InterPro" id="IPR001647">
    <property type="entry name" value="HTH_TetR"/>
</dbReference>
<evidence type="ECO:0000313" key="7">
    <source>
        <dbReference type="Proteomes" id="UP000057737"/>
    </source>
</evidence>
<dbReference type="PROSITE" id="PS50977">
    <property type="entry name" value="HTH_TETR_2"/>
    <property type="match status" value="1"/>
</dbReference>
<evidence type="ECO:0000256" key="4">
    <source>
        <dbReference type="PROSITE-ProRule" id="PRU00335"/>
    </source>
</evidence>
<feature type="domain" description="HTH tetR-type" evidence="5">
    <location>
        <begin position="7"/>
        <end position="67"/>
    </location>
</feature>
<accession>A0A120FJ65</accession>
<dbReference type="PANTHER" id="PTHR30055">
    <property type="entry name" value="HTH-TYPE TRANSCRIPTIONAL REGULATOR RUTR"/>
    <property type="match status" value="1"/>
</dbReference>
<dbReference type="AlphaFoldDB" id="A0A120FJ65"/>
<evidence type="ECO:0000256" key="1">
    <source>
        <dbReference type="ARBA" id="ARBA00023015"/>
    </source>
</evidence>
<dbReference type="InterPro" id="IPR036271">
    <property type="entry name" value="Tet_transcr_reg_TetR-rel_C_sf"/>
</dbReference>
<dbReference type="EMBL" id="LNCU01000107">
    <property type="protein sequence ID" value="KWV48576.1"/>
    <property type="molecule type" value="Genomic_DNA"/>
</dbReference>
<organism evidence="6 7">
    <name type="scientific">Bradyrhizobium macuxiense</name>
    <dbReference type="NCBI Taxonomy" id="1755647"/>
    <lineage>
        <taxon>Bacteria</taxon>
        <taxon>Pseudomonadati</taxon>
        <taxon>Pseudomonadota</taxon>
        <taxon>Alphaproteobacteria</taxon>
        <taxon>Hyphomicrobiales</taxon>
        <taxon>Nitrobacteraceae</taxon>
        <taxon>Bradyrhizobium</taxon>
    </lineage>
</organism>
<sequence>MTLITEPDTRERILLVAERLFRQIGYRKTTVADMAKELRMSPANVYRFFDSKKAIYEGVARGLVGEVEAAAQAIEKAEGSPATRLREMMTTINRMNTERYVGDAKMHEMVEIAVDENWHVCIAHMQVITESIAGVIAQGAASGEFHVTDVLTAALCVCTAMMRFFHPQMIAQCADKQGPTIDHQIDFVLAGLGSRK</sequence>
<dbReference type="PANTHER" id="PTHR30055:SF151">
    <property type="entry name" value="TRANSCRIPTIONAL REGULATORY PROTEIN"/>
    <property type="match status" value="1"/>
</dbReference>